<dbReference type="FunFam" id="3.40.50.620:FF:000021">
    <property type="entry name" value="Riboflavin biosynthesis protein"/>
    <property type="match status" value="1"/>
</dbReference>
<keyword evidence="7 15" id="KW-0548">Nucleotidyltransferase</keyword>
<comment type="function">
    <text evidence="1">Catalyzes the phosphorylation of riboflavin to FMN followed by the adenylation of FMN to FAD.</text>
</comment>
<dbReference type="CDD" id="cd02064">
    <property type="entry name" value="FAD_synthetase_N"/>
    <property type="match status" value="1"/>
</dbReference>
<comment type="similarity">
    <text evidence="15">Belongs to the ribF family.</text>
</comment>
<comment type="caution">
    <text evidence="17">The sequence shown here is derived from an EMBL/GenBank/DDBJ whole genome shotgun (WGS) entry which is preliminary data.</text>
</comment>
<dbReference type="GO" id="GO:0009231">
    <property type="term" value="P:riboflavin biosynthetic process"/>
    <property type="evidence" value="ECO:0007669"/>
    <property type="project" value="InterPro"/>
</dbReference>
<dbReference type="InterPro" id="IPR015865">
    <property type="entry name" value="Riboflavin_kinase_bac/euk"/>
</dbReference>
<dbReference type="SUPFAM" id="SSF52374">
    <property type="entry name" value="Nucleotidylyl transferase"/>
    <property type="match status" value="1"/>
</dbReference>
<evidence type="ECO:0000313" key="17">
    <source>
        <dbReference type="EMBL" id="PSR53757.1"/>
    </source>
</evidence>
<dbReference type="NCBIfam" id="TIGR00083">
    <property type="entry name" value="ribF"/>
    <property type="match status" value="1"/>
</dbReference>
<dbReference type="GO" id="GO:0003919">
    <property type="term" value="F:FMN adenylyltransferase activity"/>
    <property type="evidence" value="ECO:0007669"/>
    <property type="project" value="UniProtKB-UniRule"/>
</dbReference>
<dbReference type="SUPFAM" id="SSF82114">
    <property type="entry name" value="Riboflavin kinase-like"/>
    <property type="match status" value="1"/>
</dbReference>
<gene>
    <name evidence="17" type="ORF">AHMF7605_09585</name>
</gene>
<evidence type="ECO:0000256" key="6">
    <source>
        <dbReference type="ARBA" id="ARBA00022679"/>
    </source>
</evidence>
<dbReference type="SMART" id="SM00904">
    <property type="entry name" value="Flavokinase"/>
    <property type="match status" value="1"/>
</dbReference>
<dbReference type="GO" id="GO:0009398">
    <property type="term" value="P:FMN biosynthetic process"/>
    <property type="evidence" value="ECO:0007669"/>
    <property type="project" value="UniProtKB-UniRule"/>
</dbReference>
<keyword evidence="6 15" id="KW-0808">Transferase</keyword>
<feature type="domain" description="Riboflavin kinase" evidence="16">
    <location>
        <begin position="183"/>
        <end position="308"/>
    </location>
</feature>
<dbReference type="PANTHER" id="PTHR22749">
    <property type="entry name" value="RIBOFLAVIN KINASE/FMN ADENYLYLTRANSFERASE"/>
    <property type="match status" value="1"/>
</dbReference>
<keyword evidence="10 15" id="KW-0274">FAD</keyword>
<dbReference type="UniPathway" id="UPA00276">
    <property type="reaction ID" value="UER00406"/>
</dbReference>
<evidence type="ECO:0000256" key="7">
    <source>
        <dbReference type="ARBA" id="ARBA00022695"/>
    </source>
</evidence>
<dbReference type="InterPro" id="IPR023468">
    <property type="entry name" value="Riboflavin_kinase"/>
</dbReference>
<evidence type="ECO:0000256" key="8">
    <source>
        <dbReference type="ARBA" id="ARBA00022741"/>
    </source>
</evidence>
<dbReference type="GO" id="GO:0005524">
    <property type="term" value="F:ATP binding"/>
    <property type="evidence" value="ECO:0007669"/>
    <property type="project" value="UniProtKB-UniRule"/>
</dbReference>
<evidence type="ECO:0000256" key="2">
    <source>
        <dbReference type="ARBA" id="ARBA00004726"/>
    </source>
</evidence>
<keyword evidence="4 15" id="KW-0285">Flavoprotein</keyword>
<dbReference type="Gene3D" id="3.40.50.620">
    <property type="entry name" value="HUPs"/>
    <property type="match status" value="1"/>
</dbReference>
<dbReference type="NCBIfam" id="NF004162">
    <property type="entry name" value="PRK05627.1-5"/>
    <property type="match status" value="1"/>
</dbReference>
<keyword evidence="11 15" id="KW-0067">ATP-binding</keyword>
<dbReference type="InterPro" id="IPR002606">
    <property type="entry name" value="Riboflavin_kinase_bac"/>
</dbReference>
<evidence type="ECO:0000313" key="18">
    <source>
        <dbReference type="Proteomes" id="UP000240357"/>
    </source>
</evidence>
<comment type="pathway">
    <text evidence="3 15">Cofactor biosynthesis; FMN biosynthesis; FMN from riboflavin (ATP route): step 1/1.</text>
</comment>
<dbReference type="OrthoDB" id="9803667at2"/>
<dbReference type="PANTHER" id="PTHR22749:SF6">
    <property type="entry name" value="RIBOFLAVIN KINASE"/>
    <property type="match status" value="1"/>
</dbReference>
<evidence type="ECO:0000256" key="13">
    <source>
        <dbReference type="ARBA" id="ARBA00047880"/>
    </source>
</evidence>
<keyword evidence="5 15" id="KW-0288">FMN</keyword>
<keyword evidence="18" id="KW-1185">Reference proteome</keyword>
<evidence type="ECO:0000256" key="4">
    <source>
        <dbReference type="ARBA" id="ARBA00022630"/>
    </source>
</evidence>
<evidence type="ECO:0000256" key="10">
    <source>
        <dbReference type="ARBA" id="ARBA00022827"/>
    </source>
</evidence>
<dbReference type="UniPathway" id="UPA00277">
    <property type="reaction ID" value="UER00407"/>
</dbReference>
<dbReference type="AlphaFoldDB" id="A0A2T2YE19"/>
<evidence type="ECO:0000256" key="3">
    <source>
        <dbReference type="ARBA" id="ARBA00005201"/>
    </source>
</evidence>
<evidence type="ECO:0000256" key="11">
    <source>
        <dbReference type="ARBA" id="ARBA00022840"/>
    </source>
</evidence>
<dbReference type="EMBL" id="PYFT01000001">
    <property type="protein sequence ID" value="PSR53757.1"/>
    <property type="molecule type" value="Genomic_DNA"/>
</dbReference>
<dbReference type="PIRSF" id="PIRSF004491">
    <property type="entry name" value="FAD_Synth"/>
    <property type="match status" value="1"/>
</dbReference>
<evidence type="ECO:0000256" key="12">
    <source>
        <dbReference type="ARBA" id="ARBA00023268"/>
    </source>
</evidence>
<evidence type="ECO:0000256" key="1">
    <source>
        <dbReference type="ARBA" id="ARBA00002121"/>
    </source>
</evidence>
<dbReference type="Pfam" id="PF06574">
    <property type="entry name" value="FAD_syn"/>
    <property type="match status" value="1"/>
</dbReference>
<dbReference type="GO" id="GO:0006747">
    <property type="term" value="P:FAD biosynthetic process"/>
    <property type="evidence" value="ECO:0007669"/>
    <property type="project" value="UniProtKB-UniRule"/>
</dbReference>
<dbReference type="InterPro" id="IPR015864">
    <property type="entry name" value="FAD_synthase"/>
</dbReference>
<dbReference type="Pfam" id="PF01687">
    <property type="entry name" value="Flavokinase"/>
    <property type="match status" value="1"/>
</dbReference>
<comment type="catalytic activity">
    <reaction evidence="14 15">
        <text>FMN + ATP + H(+) = FAD + diphosphate</text>
        <dbReference type="Rhea" id="RHEA:17237"/>
        <dbReference type="ChEBI" id="CHEBI:15378"/>
        <dbReference type="ChEBI" id="CHEBI:30616"/>
        <dbReference type="ChEBI" id="CHEBI:33019"/>
        <dbReference type="ChEBI" id="CHEBI:57692"/>
        <dbReference type="ChEBI" id="CHEBI:58210"/>
        <dbReference type="EC" id="2.7.7.2"/>
    </reaction>
</comment>
<dbReference type="GO" id="GO:0008531">
    <property type="term" value="F:riboflavin kinase activity"/>
    <property type="evidence" value="ECO:0007669"/>
    <property type="project" value="UniProtKB-UniRule"/>
</dbReference>
<evidence type="ECO:0000256" key="15">
    <source>
        <dbReference type="PIRNR" id="PIRNR004491"/>
    </source>
</evidence>
<keyword evidence="9 15" id="KW-0418">Kinase</keyword>
<name>A0A2T2YE19_9BACT</name>
<dbReference type="Proteomes" id="UP000240357">
    <property type="component" value="Unassembled WGS sequence"/>
</dbReference>
<keyword evidence="12" id="KW-0511">Multifunctional enzyme</keyword>
<dbReference type="InterPro" id="IPR023465">
    <property type="entry name" value="Riboflavin_kinase_dom_sf"/>
</dbReference>
<comment type="pathway">
    <text evidence="2 15">Cofactor biosynthesis; FAD biosynthesis; FAD from FMN: step 1/1.</text>
</comment>
<protein>
    <recommendedName>
        <fullName evidence="15">Riboflavin biosynthesis protein</fullName>
    </recommendedName>
    <domain>
        <recommendedName>
            <fullName evidence="15">Riboflavin kinase</fullName>
            <ecNumber evidence="15">2.7.1.26</ecNumber>
        </recommendedName>
        <alternativeName>
            <fullName evidence="15">Flavokinase</fullName>
        </alternativeName>
    </domain>
    <domain>
        <recommendedName>
            <fullName evidence="15">FMN adenylyltransferase</fullName>
            <ecNumber evidence="15">2.7.7.2</ecNumber>
        </recommendedName>
        <alternativeName>
            <fullName evidence="15">FAD pyrophosphorylase</fullName>
        </alternativeName>
        <alternativeName>
            <fullName evidence="15">FAD synthase</fullName>
        </alternativeName>
    </domain>
</protein>
<evidence type="ECO:0000256" key="14">
    <source>
        <dbReference type="ARBA" id="ARBA00049494"/>
    </source>
</evidence>
<dbReference type="Gene3D" id="2.40.30.30">
    <property type="entry name" value="Riboflavin kinase-like"/>
    <property type="match status" value="1"/>
</dbReference>
<keyword evidence="8 15" id="KW-0547">Nucleotide-binding</keyword>
<dbReference type="EC" id="2.7.7.2" evidence="15"/>
<dbReference type="EC" id="2.7.1.26" evidence="15"/>
<dbReference type="RefSeq" id="WP_106928705.1">
    <property type="nucleotide sequence ID" value="NZ_PYFT01000001.1"/>
</dbReference>
<evidence type="ECO:0000256" key="9">
    <source>
        <dbReference type="ARBA" id="ARBA00022777"/>
    </source>
</evidence>
<reference evidence="17 18" key="1">
    <citation type="submission" date="2018-03" db="EMBL/GenBank/DDBJ databases">
        <title>Adhaeribacter sp. HMF7605 Genome sequencing and assembly.</title>
        <authorList>
            <person name="Kang H."/>
            <person name="Kang J."/>
            <person name="Cha I."/>
            <person name="Kim H."/>
            <person name="Joh K."/>
        </authorList>
    </citation>
    <scope>NUCLEOTIDE SEQUENCE [LARGE SCALE GENOMIC DNA]</scope>
    <source>
        <strain evidence="17 18">HMF7605</strain>
    </source>
</reference>
<organism evidence="17 18">
    <name type="scientific">Adhaeribacter arboris</name>
    <dbReference type="NCBI Taxonomy" id="2072846"/>
    <lineage>
        <taxon>Bacteria</taxon>
        <taxon>Pseudomonadati</taxon>
        <taxon>Bacteroidota</taxon>
        <taxon>Cytophagia</taxon>
        <taxon>Cytophagales</taxon>
        <taxon>Hymenobacteraceae</taxon>
        <taxon>Adhaeribacter</taxon>
    </lineage>
</organism>
<dbReference type="InterPro" id="IPR014729">
    <property type="entry name" value="Rossmann-like_a/b/a_fold"/>
</dbReference>
<accession>A0A2T2YE19</accession>
<proteinExistence type="inferred from homology"/>
<evidence type="ECO:0000256" key="5">
    <source>
        <dbReference type="ARBA" id="ARBA00022643"/>
    </source>
</evidence>
<sequence length="311" mass="35399">MQVIRSLSEFPALSQAVVTSGTFDGVHKGHQKILQRLIQITQQTNGQSVVITYWPHPRLVLHPETQNLHLLSTIEERIEQLAAFGMDYLLIIPFTREFANLDSEQFITQILVNTIHTKKLVIGYDHRFGRNRMGSFEYLRQHAPELGFEVEEIPRQDIDHVAVSSTKIRTALEQGEIQIANAYLGRYYSLRGTVVKGKQLGRTLGYPTANLDVSDQHKLIPKQGIYTVQVKIQEQVLGGMLSIGTNPTVGGIHQTIEVNIFNFEADLYGQEITLLFVDRIRDEENFGSVEELVLQLHRDKEFALQILNTRL</sequence>
<comment type="catalytic activity">
    <reaction evidence="13 15">
        <text>riboflavin + ATP = FMN + ADP + H(+)</text>
        <dbReference type="Rhea" id="RHEA:14357"/>
        <dbReference type="ChEBI" id="CHEBI:15378"/>
        <dbReference type="ChEBI" id="CHEBI:30616"/>
        <dbReference type="ChEBI" id="CHEBI:57986"/>
        <dbReference type="ChEBI" id="CHEBI:58210"/>
        <dbReference type="ChEBI" id="CHEBI:456216"/>
        <dbReference type="EC" id="2.7.1.26"/>
    </reaction>
</comment>
<evidence type="ECO:0000259" key="16">
    <source>
        <dbReference type="SMART" id="SM00904"/>
    </source>
</evidence>
<dbReference type="FunFam" id="2.40.30.30:FF:000003">
    <property type="entry name" value="Riboflavin biosynthesis protein"/>
    <property type="match status" value="1"/>
</dbReference>
<dbReference type="NCBIfam" id="NF004160">
    <property type="entry name" value="PRK05627.1-3"/>
    <property type="match status" value="1"/>
</dbReference>